<gene>
    <name evidence="2" type="ORF">RDWZM_010348</name>
</gene>
<sequence>MEKLTSKLCTLENGTDIDSCEELDCYTYSQHDPIIEISGLNLLKNEALKDFIITELNSIEEEDDDEEEKMEEMEENKEDKNTNVGDYFTNYFGNLENVVEPNFLYEQFRANVLDLTYQNYDIDGFFDLFDDTCFRDLFTKLFDSQMGQPSNEAANNPDIAGFGDTKWNAFGYLNAELEIRKQMLIHYCKQICYNPNMNRKEKKKLFHLVNHNSYRIDFKSDKCDFERGIKMIRDVVVNSIDRGEMICKLFDDKLTTTIEEVPSTSLNHKLMYETHKQLFKKENSISIFWSTKTITRSCGFYVDHQNEYCKPSKMKQEALELNSLLNVLKVELNDSDHLNDMDENEDTKHRKQVDTDWRKLNEMIDLGMERYVDNDTLCSFMSSEMQYKRLVESGSDCRPMPCNIELSHHIRYAQCWPVWNGPSTAHINLIPPMTYQSLMKYAPRLSEMENSNKITTNRYYAEFNRFLTTFLTECLNPIATIGNVYFILREQKMVSNSDNDSSDKELLL</sequence>
<comment type="caution">
    <text evidence="2">The sequence shown here is derived from an EMBL/GenBank/DDBJ whole genome shotgun (WGS) entry which is preliminary data.</text>
</comment>
<evidence type="ECO:0000313" key="3">
    <source>
        <dbReference type="Proteomes" id="UP001142055"/>
    </source>
</evidence>
<dbReference type="Proteomes" id="UP001142055">
    <property type="component" value="Chromosome 4"/>
</dbReference>
<proteinExistence type="predicted"/>
<dbReference type="EMBL" id="JAPWDV010000004">
    <property type="protein sequence ID" value="KAJ6215848.1"/>
    <property type="molecule type" value="Genomic_DNA"/>
</dbReference>
<organism evidence="2 3">
    <name type="scientific">Blomia tropicalis</name>
    <name type="common">Mite</name>
    <dbReference type="NCBI Taxonomy" id="40697"/>
    <lineage>
        <taxon>Eukaryota</taxon>
        <taxon>Metazoa</taxon>
        <taxon>Ecdysozoa</taxon>
        <taxon>Arthropoda</taxon>
        <taxon>Chelicerata</taxon>
        <taxon>Arachnida</taxon>
        <taxon>Acari</taxon>
        <taxon>Acariformes</taxon>
        <taxon>Sarcoptiformes</taxon>
        <taxon>Astigmata</taxon>
        <taxon>Glycyphagoidea</taxon>
        <taxon>Echimyopodidae</taxon>
        <taxon>Blomia</taxon>
    </lineage>
</organism>
<evidence type="ECO:0000313" key="2">
    <source>
        <dbReference type="EMBL" id="KAJ6215848.1"/>
    </source>
</evidence>
<keyword evidence="3" id="KW-1185">Reference proteome</keyword>
<feature type="region of interest" description="Disordered" evidence="1">
    <location>
        <begin position="60"/>
        <end position="82"/>
    </location>
</feature>
<feature type="compositionally biased region" description="Acidic residues" evidence="1">
    <location>
        <begin position="60"/>
        <end position="76"/>
    </location>
</feature>
<name>A0A9Q0LZ99_BLOTA</name>
<protein>
    <submittedName>
        <fullName evidence="2">Uncharacterized protein</fullName>
    </submittedName>
</protein>
<evidence type="ECO:0000256" key="1">
    <source>
        <dbReference type="SAM" id="MobiDB-lite"/>
    </source>
</evidence>
<accession>A0A9Q0LZ99</accession>
<reference evidence="2" key="1">
    <citation type="submission" date="2022-12" db="EMBL/GenBank/DDBJ databases">
        <title>Genome assemblies of Blomia tropicalis.</title>
        <authorList>
            <person name="Cui Y."/>
        </authorList>
    </citation>
    <scope>NUCLEOTIDE SEQUENCE</scope>
    <source>
        <tissue evidence="2">Adult mites</tissue>
    </source>
</reference>
<dbReference type="AlphaFoldDB" id="A0A9Q0LZ99"/>